<dbReference type="GO" id="GO:0005085">
    <property type="term" value="F:guanyl-nucleotide exchange factor activity"/>
    <property type="evidence" value="ECO:0007669"/>
    <property type="project" value="InterPro"/>
</dbReference>
<dbReference type="GO" id="GO:0005829">
    <property type="term" value="C:cytosol"/>
    <property type="evidence" value="ECO:0007669"/>
    <property type="project" value="TreeGrafter"/>
</dbReference>
<reference evidence="3" key="2">
    <citation type="submission" date="2014-06" db="EMBL/GenBank/DDBJ databases">
        <title>The complete genome of Blastobotrys (Arxula) adeninivorans LS3 - a yeast of biotechnological interest.</title>
        <authorList>
            <person name="Kunze G."/>
            <person name="Gaillardin C."/>
            <person name="Czernicka M."/>
            <person name="Durrens P."/>
            <person name="Martin T."/>
            <person name="Boer E."/>
            <person name="Gabaldon T."/>
            <person name="Cruz J."/>
            <person name="Talla E."/>
            <person name="Marck C."/>
            <person name="Goffeau A."/>
            <person name="Barbe V."/>
            <person name="Baret P."/>
            <person name="Baronian K."/>
            <person name="Beier S."/>
            <person name="Bleykasten C."/>
            <person name="Bode R."/>
            <person name="Casaregola S."/>
            <person name="Despons L."/>
            <person name="Fairhead C."/>
            <person name="Giersberg M."/>
            <person name="Gierski P."/>
            <person name="Hahnel U."/>
            <person name="Hartmann A."/>
            <person name="Jankowska D."/>
            <person name="Jubin C."/>
            <person name="Jung P."/>
            <person name="Lafontaine I."/>
            <person name="Leh-Louis V."/>
            <person name="Lemaire M."/>
            <person name="Marcet-Houben M."/>
            <person name="Mascher M."/>
            <person name="Morel G."/>
            <person name="Richard G.-F."/>
            <person name="Riechen J."/>
            <person name="Sacerdot C."/>
            <person name="Sarkar A."/>
            <person name="Savel G."/>
            <person name="Schacherer J."/>
            <person name="Sherman D."/>
            <person name="Straub M.-L."/>
            <person name="Stein N."/>
            <person name="Thierry A."/>
            <person name="Trautwein-Schult A."/>
            <person name="Westhof E."/>
            <person name="Worch S."/>
            <person name="Dujon B."/>
            <person name="Souciet J.-L."/>
            <person name="Wincker P."/>
            <person name="Scholz U."/>
            <person name="Neuveglise N."/>
        </authorList>
    </citation>
    <scope>NUCLEOTIDE SEQUENCE</scope>
    <source>
        <strain evidence="3">LS3</strain>
    </source>
</reference>
<feature type="region of interest" description="Disordered" evidence="1">
    <location>
        <begin position="456"/>
        <end position="509"/>
    </location>
</feature>
<dbReference type="AlphaFoldDB" id="A0A060T8Q5"/>
<dbReference type="EMBL" id="HG937693">
    <property type="protein sequence ID" value="CDP35576.1"/>
    <property type="molecule type" value="Genomic_DNA"/>
</dbReference>
<dbReference type="GO" id="GO:0016192">
    <property type="term" value="P:vesicle-mediated transport"/>
    <property type="evidence" value="ECO:0007669"/>
    <property type="project" value="InterPro"/>
</dbReference>
<accession>A0A060T8Q5</accession>
<evidence type="ECO:0000256" key="1">
    <source>
        <dbReference type="SAM" id="MobiDB-lite"/>
    </source>
</evidence>
<organism evidence="3">
    <name type="scientific">Blastobotrys adeninivorans</name>
    <name type="common">Yeast</name>
    <name type="synonym">Arxula adeninivorans</name>
    <dbReference type="NCBI Taxonomy" id="409370"/>
    <lineage>
        <taxon>Eukaryota</taxon>
        <taxon>Fungi</taxon>
        <taxon>Dikarya</taxon>
        <taxon>Ascomycota</taxon>
        <taxon>Saccharomycotina</taxon>
        <taxon>Dipodascomycetes</taxon>
        <taxon>Dipodascales</taxon>
        <taxon>Trichomonascaceae</taxon>
        <taxon>Blastobotrys</taxon>
    </lineage>
</organism>
<dbReference type="PROSITE" id="PS51205">
    <property type="entry name" value="VPS9"/>
    <property type="match status" value="1"/>
</dbReference>
<feature type="region of interest" description="Disordered" evidence="1">
    <location>
        <begin position="348"/>
        <end position="398"/>
    </location>
</feature>
<name>A0A060T8Q5_BLAAD</name>
<dbReference type="SUPFAM" id="SSF109993">
    <property type="entry name" value="VPS9 domain"/>
    <property type="match status" value="1"/>
</dbReference>
<feature type="compositionally biased region" description="Basic and acidic residues" evidence="1">
    <location>
        <begin position="64"/>
        <end position="78"/>
    </location>
</feature>
<gene>
    <name evidence="3" type="ORF">GNLVRS02_ARAD1C38698g</name>
</gene>
<dbReference type="Gene3D" id="1.20.1050.80">
    <property type="entry name" value="VPS9 domain"/>
    <property type="match status" value="1"/>
</dbReference>
<feature type="compositionally biased region" description="Basic and acidic residues" evidence="1">
    <location>
        <begin position="9"/>
        <end position="20"/>
    </location>
</feature>
<feature type="compositionally biased region" description="Polar residues" evidence="1">
    <location>
        <begin position="468"/>
        <end position="489"/>
    </location>
</feature>
<dbReference type="PhylomeDB" id="A0A060T8Q5"/>
<feature type="compositionally biased region" description="Basic and acidic residues" evidence="1">
    <location>
        <begin position="46"/>
        <end position="56"/>
    </location>
</feature>
<dbReference type="PANTHER" id="PTHR23101">
    <property type="entry name" value="RAB GDP/GTP EXCHANGE FACTOR"/>
    <property type="match status" value="1"/>
</dbReference>
<protein>
    <submittedName>
        <fullName evidence="3">ARAD1C38698p</fullName>
    </submittedName>
</protein>
<sequence length="577" mass="63121">MSLHTPPLPERHAYLSEQSERASYGIVDDPLSQDSEPVGAVGAVESDSKQDGRSKTSSDGGGGEDAKDREQKGNKPDGKDDEDLPPKLMAIVERFLVSLQEPRYASPLSGDDISGLYQDFYEKFYQAAAAYLKGSGTNTPASIQPMETFSEIAEKKKEREKRPLKIRHYTEMAEALACSRVYSKIFTLSFSGDSDTAANNLIHSRIAVLRQIPVTLVHLDLNEVKEDQLYPLLKGAGSELHKMDESDTPAAKLECLLRAHRVLVATLSSQLAGTSSSADLILPALIYTFIYYDIPNLWLNLQFMNRFRNKRYLQGEHLYCLTNFEAAVGFLNTVTLQVLGIDASEVPENVDTSPLSQTLPSGQKDKDKTDVKTEGGRLGTPGPEKGNRSRSSSSAKRMASILSSSELADQSLKTLGSTIGSIGSSYKYLVGKFSHEKQKTDYPATLEEARKVIGLESRSRSASAAGSVTSIPATNTATSAPSLEVTSEASAMPPPPPPPPPSATTSNSNQLFGKWANFGVIKRLYDDSAPNKDGKIPGPVERYVHCETDQLRMSDIKKLHDDYKRLVKFLRALDAFE</sequence>
<dbReference type="SMART" id="SM00167">
    <property type="entry name" value="VPS9"/>
    <property type="match status" value="1"/>
</dbReference>
<feature type="compositionally biased region" description="Pro residues" evidence="1">
    <location>
        <begin position="492"/>
        <end position="502"/>
    </location>
</feature>
<feature type="compositionally biased region" description="Basic and acidic residues" evidence="1">
    <location>
        <begin position="363"/>
        <end position="375"/>
    </location>
</feature>
<dbReference type="InterPro" id="IPR003123">
    <property type="entry name" value="VPS9"/>
</dbReference>
<dbReference type="GO" id="GO:0031267">
    <property type="term" value="F:small GTPase binding"/>
    <property type="evidence" value="ECO:0007669"/>
    <property type="project" value="TreeGrafter"/>
</dbReference>
<evidence type="ECO:0000259" key="2">
    <source>
        <dbReference type="PROSITE" id="PS51205"/>
    </source>
</evidence>
<dbReference type="GO" id="GO:0030139">
    <property type="term" value="C:endocytic vesicle"/>
    <property type="evidence" value="ECO:0007669"/>
    <property type="project" value="TreeGrafter"/>
</dbReference>
<feature type="region of interest" description="Disordered" evidence="1">
    <location>
        <begin position="1"/>
        <end position="85"/>
    </location>
</feature>
<dbReference type="InterPro" id="IPR045046">
    <property type="entry name" value="Vps9-like"/>
</dbReference>
<evidence type="ECO:0000313" key="3">
    <source>
        <dbReference type="EMBL" id="CDP35576.1"/>
    </source>
</evidence>
<feature type="compositionally biased region" description="Low complexity" evidence="1">
    <location>
        <begin position="389"/>
        <end position="398"/>
    </location>
</feature>
<feature type="compositionally biased region" description="Polar residues" evidence="1">
    <location>
        <begin position="350"/>
        <end position="361"/>
    </location>
</feature>
<dbReference type="PANTHER" id="PTHR23101:SF25">
    <property type="entry name" value="GTPASE-ACTIVATING PROTEIN AND VPS9 DOMAIN-CONTAINING PROTEIN 1"/>
    <property type="match status" value="1"/>
</dbReference>
<dbReference type="InterPro" id="IPR037191">
    <property type="entry name" value="VPS9_dom_sf"/>
</dbReference>
<proteinExistence type="predicted"/>
<feature type="domain" description="VPS9" evidence="2">
    <location>
        <begin position="196"/>
        <end position="340"/>
    </location>
</feature>
<reference evidence="3" key="1">
    <citation type="submission" date="2014-02" db="EMBL/GenBank/DDBJ databases">
        <authorList>
            <person name="Genoscope - CEA"/>
        </authorList>
    </citation>
    <scope>NUCLEOTIDE SEQUENCE</scope>
    <source>
        <strain evidence="3">LS3</strain>
    </source>
</reference>
<dbReference type="Pfam" id="PF02204">
    <property type="entry name" value="VPS9"/>
    <property type="match status" value="1"/>
</dbReference>